<feature type="domain" description="Major facilitator superfamily (MFS) profile" evidence="5">
    <location>
        <begin position="14"/>
        <end position="390"/>
    </location>
</feature>
<dbReference type="SUPFAM" id="SSF103473">
    <property type="entry name" value="MFS general substrate transporter"/>
    <property type="match status" value="1"/>
</dbReference>
<protein>
    <submittedName>
        <fullName evidence="6">MFS transporter</fullName>
    </submittedName>
</protein>
<evidence type="ECO:0000256" key="4">
    <source>
        <dbReference type="SAM" id="Phobius"/>
    </source>
</evidence>
<dbReference type="InterPro" id="IPR052714">
    <property type="entry name" value="MFS_Exporter"/>
</dbReference>
<dbReference type="STRING" id="1048983.EL17_03595"/>
<dbReference type="PRINTS" id="PR01036">
    <property type="entry name" value="TCRTETB"/>
</dbReference>
<feature type="transmembrane region" description="Helical" evidence="4">
    <location>
        <begin position="213"/>
        <end position="235"/>
    </location>
</feature>
<keyword evidence="1 4" id="KW-0812">Transmembrane</keyword>
<gene>
    <name evidence="6" type="ORF">EL17_03595</name>
</gene>
<dbReference type="GO" id="GO:0022857">
    <property type="term" value="F:transmembrane transporter activity"/>
    <property type="evidence" value="ECO:0007669"/>
    <property type="project" value="InterPro"/>
</dbReference>
<dbReference type="EMBL" id="JMIH01000014">
    <property type="protein sequence ID" value="KEO74772.1"/>
    <property type="molecule type" value="Genomic_DNA"/>
</dbReference>
<keyword evidence="2 4" id="KW-1133">Transmembrane helix</keyword>
<dbReference type="InterPro" id="IPR036259">
    <property type="entry name" value="MFS_trans_sf"/>
</dbReference>
<evidence type="ECO:0000256" key="3">
    <source>
        <dbReference type="ARBA" id="ARBA00023136"/>
    </source>
</evidence>
<feature type="transmembrane region" description="Helical" evidence="4">
    <location>
        <begin position="112"/>
        <end position="131"/>
    </location>
</feature>
<dbReference type="Pfam" id="PF07690">
    <property type="entry name" value="MFS_1"/>
    <property type="match status" value="1"/>
</dbReference>
<keyword evidence="7" id="KW-1185">Reference proteome</keyword>
<evidence type="ECO:0000313" key="7">
    <source>
        <dbReference type="Proteomes" id="UP000027821"/>
    </source>
</evidence>
<proteinExistence type="predicted"/>
<dbReference type="InterPro" id="IPR020846">
    <property type="entry name" value="MFS_dom"/>
</dbReference>
<comment type="caution">
    <text evidence="6">The sequence shown here is derived from an EMBL/GenBank/DDBJ whole genome shotgun (WGS) entry which is preliminary data.</text>
</comment>
<dbReference type="InterPro" id="IPR011701">
    <property type="entry name" value="MFS"/>
</dbReference>
<dbReference type="PANTHER" id="PTHR23531:SF1">
    <property type="entry name" value="QUINOLENE RESISTANCE PROTEIN NORA"/>
    <property type="match status" value="1"/>
</dbReference>
<accession>A0A074LLN3</accession>
<feature type="transmembrane region" description="Helical" evidence="4">
    <location>
        <begin position="12"/>
        <end position="33"/>
    </location>
</feature>
<dbReference type="CDD" id="cd17489">
    <property type="entry name" value="MFS_YfcJ_like"/>
    <property type="match status" value="1"/>
</dbReference>
<dbReference type="eggNOG" id="COG2814">
    <property type="taxonomic scope" value="Bacteria"/>
</dbReference>
<evidence type="ECO:0000256" key="2">
    <source>
        <dbReference type="ARBA" id="ARBA00022989"/>
    </source>
</evidence>
<dbReference type="Gene3D" id="1.20.1250.20">
    <property type="entry name" value="MFS general substrate transporter like domains"/>
    <property type="match status" value="2"/>
</dbReference>
<feature type="transmembrane region" description="Helical" evidence="4">
    <location>
        <begin position="79"/>
        <end position="106"/>
    </location>
</feature>
<feature type="transmembrane region" description="Helical" evidence="4">
    <location>
        <begin position="364"/>
        <end position="384"/>
    </location>
</feature>
<reference evidence="6 7" key="1">
    <citation type="submission" date="2014-04" db="EMBL/GenBank/DDBJ databases">
        <title>Characterization and application of a salt tolerant electro-active bacterium.</title>
        <authorList>
            <person name="Yang L."/>
            <person name="Wei S."/>
            <person name="Tay Q.X.M."/>
        </authorList>
    </citation>
    <scope>NUCLEOTIDE SEQUENCE [LARGE SCALE GENOMIC DNA]</scope>
    <source>
        <strain evidence="6 7">LY1</strain>
    </source>
</reference>
<evidence type="ECO:0000313" key="6">
    <source>
        <dbReference type="EMBL" id="KEO74772.1"/>
    </source>
</evidence>
<organism evidence="6 7">
    <name type="scientific">Anditalea andensis</name>
    <dbReference type="NCBI Taxonomy" id="1048983"/>
    <lineage>
        <taxon>Bacteria</taxon>
        <taxon>Pseudomonadati</taxon>
        <taxon>Bacteroidota</taxon>
        <taxon>Cytophagia</taxon>
        <taxon>Cytophagales</taxon>
        <taxon>Cytophagaceae</taxon>
        <taxon>Anditalea</taxon>
    </lineage>
</organism>
<feature type="transmembrane region" description="Helical" evidence="4">
    <location>
        <begin position="167"/>
        <end position="186"/>
    </location>
</feature>
<evidence type="ECO:0000259" key="5">
    <source>
        <dbReference type="PROSITE" id="PS50850"/>
    </source>
</evidence>
<dbReference type="AlphaFoldDB" id="A0A074LLN3"/>
<dbReference type="PANTHER" id="PTHR23531">
    <property type="entry name" value="QUINOLENE RESISTANCE PROTEIN NORA"/>
    <property type="match status" value="1"/>
</dbReference>
<keyword evidence="3 4" id="KW-0472">Membrane</keyword>
<feature type="transmembrane region" description="Helical" evidence="4">
    <location>
        <begin position="247"/>
        <end position="264"/>
    </location>
</feature>
<evidence type="ECO:0000256" key="1">
    <source>
        <dbReference type="ARBA" id="ARBA00022692"/>
    </source>
</evidence>
<sequence>MSGMKILPPFFTINYFLLCVSSFLFFASFNMIVPELPSYLTSLGGEDYKGLIISLFTLTAGFSRPFSGKLADKIGRIPVMVFGASVCCLVSLLYPVMTSVAGFLFLRFVHGFSTGFTPTGTSAYVADIVPFNRRGEAMGIQSLFGSLGMAAGPALGGYLASIYPINILFYVSGVVAILSILILLRLKETVNPTEKFNLSHIKLNRQEIIEKRVLSPSIVLFFTVFSFGIILTIIPDYSEYLGIRNKGLFFAVFTLASLAIRIIAGRTSDKYGRIPVMKVASFCMIVAMTVIAYADGMTMLMIGGVLFGCSVGMNNPTVTAWTIDLSLEAFRGRALATMYIALEAGIGLGALISGWIFANQASNFKSVFLLGAISAMIAFIYLHILPIKFLRKIH</sequence>
<name>A0A074LLN3_9BACT</name>
<dbReference type="Proteomes" id="UP000027821">
    <property type="component" value="Unassembled WGS sequence"/>
</dbReference>
<feature type="transmembrane region" description="Helical" evidence="4">
    <location>
        <begin position="335"/>
        <end position="358"/>
    </location>
</feature>
<dbReference type="PROSITE" id="PS50850">
    <property type="entry name" value="MFS"/>
    <property type="match status" value="1"/>
</dbReference>